<dbReference type="EMBL" id="LQNU01000065">
    <property type="protein sequence ID" value="KZE78350.1"/>
    <property type="molecule type" value="Genomic_DNA"/>
</dbReference>
<gene>
    <name evidence="1" type="ORF">AV926_12935</name>
</gene>
<reference evidence="1 2" key="1">
    <citation type="submission" date="2016-01" db="EMBL/GenBank/DDBJ databases">
        <title>Whole genome sequencing of Myroides marinus L41.</title>
        <authorList>
            <person name="Hong K.W."/>
        </authorList>
    </citation>
    <scope>NUCLEOTIDE SEQUENCE [LARGE SCALE GENOMIC DNA]</scope>
    <source>
        <strain evidence="1 2">L41</strain>
    </source>
</reference>
<sequence>MSIVHKPIEVYIDNEDSDDGFYNLGFVMNRDVGVLPHHVGLCRDFIEEPDYVYIEADDQIYGFLTNQISYEIKGTLLTITLLDEHVFYWNKEKTFTVEFDIINSKEIKHCLEVMCNFESV</sequence>
<dbReference type="RefSeq" id="WP_038984284.1">
    <property type="nucleotide sequence ID" value="NZ_JACAJW010000038.1"/>
</dbReference>
<comment type="caution">
    <text evidence="1">The sequence shown here is derived from an EMBL/GenBank/DDBJ whole genome shotgun (WGS) entry which is preliminary data.</text>
</comment>
<evidence type="ECO:0000313" key="2">
    <source>
        <dbReference type="Proteomes" id="UP000076630"/>
    </source>
</evidence>
<accession>A0A163XSA4</accession>
<keyword evidence="2" id="KW-1185">Reference proteome</keyword>
<name>A0A163XSA4_9FLAO</name>
<dbReference type="OrthoDB" id="4408349at2"/>
<proteinExistence type="predicted"/>
<organism evidence="1 2">
    <name type="scientific">Myroides marinus</name>
    <dbReference type="NCBI Taxonomy" id="703342"/>
    <lineage>
        <taxon>Bacteria</taxon>
        <taxon>Pseudomonadati</taxon>
        <taxon>Bacteroidota</taxon>
        <taxon>Flavobacteriia</taxon>
        <taxon>Flavobacteriales</taxon>
        <taxon>Flavobacteriaceae</taxon>
        <taxon>Myroides</taxon>
    </lineage>
</organism>
<evidence type="ECO:0000313" key="1">
    <source>
        <dbReference type="EMBL" id="KZE78350.1"/>
    </source>
</evidence>
<dbReference type="Proteomes" id="UP000076630">
    <property type="component" value="Unassembled WGS sequence"/>
</dbReference>
<dbReference type="AlphaFoldDB" id="A0A163XSA4"/>
<protein>
    <submittedName>
        <fullName evidence="1">Uncharacterized protein</fullName>
    </submittedName>
</protein>